<proteinExistence type="predicted"/>
<dbReference type="Pfam" id="PF13432">
    <property type="entry name" value="TPR_16"/>
    <property type="match status" value="1"/>
</dbReference>
<evidence type="ECO:0000256" key="2">
    <source>
        <dbReference type="ARBA" id="ARBA00022803"/>
    </source>
</evidence>
<dbReference type="InterPro" id="IPR019734">
    <property type="entry name" value="TPR_rpt"/>
</dbReference>
<evidence type="ECO:0000313" key="5">
    <source>
        <dbReference type="Proteomes" id="UP000011131"/>
    </source>
</evidence>
<accession>L7U8U2</accession>
<evidence type="ECO:0000256" key="1">
    <source>
        <dbReference type="ARBA" id="ARBA00022737"/>
    </source>
</evidence>
<reference evidence="4 5" key="1">
    <citation type="journal article" date="2013" name="Genome Announc.">
        <title>Complete genome sequence of Myxococcus stipitatus strain DSM 14675, a fruiting myxobacterium.</title>
        <authorList>
            <person name="Huntley S."/>
            <person name="Kneip S."/>
            <person name="Treuner-Lange A."/>
            <person name="Sogaard-Andersen L."/>
        </authorList>
    </citation>
    <scope>NUCLEOTIDE SEQUENCE [LARGE SCALE GENOMIC DNA]</scope>
    <source>
        <strain evidence="5">DSM 14675 / JCM 12634 / Mx s8</strain>
    </source>
</reference>
<feature type="repeat" description="TPR" evidence="3">
    <location>
        <begin position="165"/>
        <end position="198"/>
    </location>
</feature>
<dbReference type="HOGENOM" id="CLU_756095_0_0_7"/>
<dbReference type="SUPFAM" id="SSF48452">
    <property type="entry name" value="TPR-like"/>
    <property type="match status" value="1"/>
</dbReference>
<keyword evidence="2 3" id="KW-0802">TPR repeat</keyword>
<dbReference type="AlphaFoldDB" id="L7U8U2"/>
<evidence type="ECO:0000313" key="4">
    <source>
        <dbReference type="EMBL" id="AGC44513.1"/>
    </source>
</evidence>
<dbReference type="RefSeq" id="WP_015348774.1">
    <property type="nucleotide sequence ID" value="NC_020126.1"/>
</dbReference>
<dbReference type="PANTHER" id="PTHR44943">
    <property type="entry name" value="CELLULOSE SYNTHASE OPERON PROTEIN C"/>
    <property type="match status" value="1"/>
</dbReference>
<gene>
    <name evidence="4" type="ordered locus">MYSTI_03199</name>
</gene>
<evidence type="ECO:0000256" key="3">
    <source>
        <dbReference type="PROSITE-ProRule" id="PRU00339"/>
    </source>
</evidence>
<organism evidence="4 5">
    <name type="scientific">Myxococcus stipitatus (strain DSM 14675 / JCM 12634 / Mx s8)</name>
    <dbReference type="NCBI Taxonomy" id="1278073"/>
    <lineage>
        <taxon>Bacteria</taxon>
        <taxon>Pseudomonadati</taxon>
        <taxon>Myxococcota</taxon>
        <taxon>Myxococcia</taxon>
        <taxon>Myxococcales</taxon>
        <taxon>Cystobacterineae</taxon>
        <taxon>Myxococcaceae</taxon>
        <taxon>Myxococcus</taxon>
    </lineage>
</organism>
<dbReference type="Proteomes" id="UP000011131">
    <property type="component" value="Chromosome"/>
</dbReference>
<dbReference type="SMART" id="SM00028">
    <property type="entry name" value="TPR"/>
    <property type="match status" value="3"/>
</dbReference>
<dbReference type="InterPro" id="IPR051685">
    <property type="entry name" value="Ycf3/AcsC/BcsC/TPR_MFPF"/>
</dbReference>
<dbReference type="PATRIC" id="fig|1278073.3.peg.3259"/>
<keyword evidence="5" id="KW-1185">Reference proteome</keyword>
<dbReference type="InterPro" id="IPR011990">
    <property type="entry name" value="TPR-like_helical_dom_sf"/>
</dbReference>
<dbReference type="STRING" id="1278073.MYSTI_03199"/>
<keyword evidence="1" id="KW-0677">Repeat</keyword>
<feature type="repeat" description="TPR" evidence="3">
    <location>
        <begin position="131"/>
        <end position="164"/>
    </location>
</feature>
<dbReference type="PROSITE" id="PS50005">
    <property type="entry name" value="TPR"/>
    <property type="match status" value="2"/>
</dbReference>
<dbReference type="EMBL" id="CP004025">
    <property type="protein sequence ID" value="AGC44513.1"/>
    <property type="molecule type" value="Genomic_DNA"/>
</dbReference>
<sequence length="366" mass="40560">MHRPLVVLCVLLAVGCASQSRTLSRPAEPPPFLSPAEVMKRMEASAVAYQVEGRDSPPGGWADQLWPQRVAPRDAPRVKEENGERVVIDWPGNPPAVDALLDEAEPHFEARRYAEAAKLYEQATNTCPDCYLAWNFRGDAALFSGDAATALEHYRRAIHVNPNDHRSWFFQGNALARLGRFKEALDSWAWCLVLNPRYGVIRDMFRNNAGLGIAVLGEAIVPRGYAERVGEGVSVQFDPDHDPSWLAFANCKALWLGEPSHRQEMTGSSDERFSTLEEVECLGSALVVHGGRKEKAGTEHASDRSLERLTAITQDGMLTEAVLFEVGTRIHPQLVLTLDDDVRQRLKTYVLKHVLVPVPTAGGHDL</sequence>
<protein>
    <submittedName>
        <fullName evidence="4">Uncharacterized protein</fullName>
    </submittedName>
</protein>
<name>L7U8U2_MYXSD</name>
<dbReference type="KEGG" id="msd:MYSTI_03199"/>
<dbReference type="PANTHER" id="PTHR44943:SF8">
    <property type="entry name" value="TPR REPEAT-CONTAINING PROTEIN MJ0263"/>
    <property type="match status" value="1"/>
</dbReference>
<dbReference type="PROSITE" id="PS51257">
    <property type="entry name" value="PROKAR_LIPOPROTEIN"/>
    <property type="match status" value="1"/>
</dbReference>
<dbReference type="Gene3D" id="1.25.40.10">
    <property type="entry name" value="Tetratricopeptide repeat domain"/>
    <property type="match status" value="1"/>
</dbReference>
<dbReference type="eggNOG" id="COG0457">
    <property type="taxonomic scope" value="Bacteria"/>
</dbReference>